<sequence length="42" mass="4918">MHKELVNMMTSQASYEVITLEDDPLFEIEFNIQQICSDPMII</sequence>
<dbReference type="AlphaFoldDB" id="A0A9N9GQR9"/>
<reference evidence="1" key="1">
    <citation type="submission" date="2021-06" db="EMBL/GenBank/DDBJ databases">
        <authorList>
            <person name="Kallberg Y."/>
            <person name="Tangrot J."/>
            <person name="Rosling A."/>
        </authorList>
    </citation>
    <scope>NUCLEOTIDE SEQUENCE</scope>
    <source>
        <strain evidence="1">87-6 pot B 2015</strain>
    </source>
</reference>
<dbReference type="EMBL" id="CAJVPP010003191">
    <property type="protein sequence ID" value="CAG8623071.1"/>
    <property type="molecule type" value="Genomic_DNA"/>
</dbReference>
<comment type="caution">
    <text evidence="1">The sequence shown here is derived from an EMBL/GenBank/DDBJ whole genome shotgun (WGS) entry which is preliminary data.</text>
</comment>
<dbReference type="Proteomes" id="UP000789375">
    <property type="component" value="Unassembled WGS sequence"/>
</dbReference>
<keyword evidence="2" id="KW-1185">Reference proteome</keyword>
<evidence type="ECO:0000313" key="1">
    <source>
        <dbReference type="EMBL" id="CAG8623071.1"/>
    </source>
</evidence>
<gene>
    <name evidence="1" type="ORF">FMOSSE_LOCUS10090</name>
</gene>
<accession>A0A9N9GQR9</accession>
<evidence type="ECO:0000313" key="2">
    <source>
        <dbReference type="Proteomes" id="UP000789375"/>
    </source>
</evidence>
<proteinExistence type="predicted"/>
<protein>
    <submittedName>
        <fullName evidence="1">228_t:CDS:1</fullName>
    </submittedName>
</protein>
<name>A0A9N9GQR9_FUNMO</name>
<organism evidence="1 2">
    <name type="scientific">Funneliformis mosseae</name>
    <name type="common">Endomycorrhizal fungus</name>
    <name type="synonym">Glomus mosseae</name>
    <dbReference type="NCBI Taxonomy" id="27381"/>
    <lineage>
        <taxon>Eukaryota</taxon>
        <taxon>Fungi</taxon>
        <taxon>Fungi incertae sedis</taxon>
        <taxon>Mucoromycota</taxon>
        <taxon>Glomeromycotina</taxon>
        <taxon>Glomeromycetes</taxon>
        <taxon>Glomerales</taxon>
        <taxon>Glomeraceae</taxon>
        <taxon>Funneliformis</taxon>
    </lineage>
</organism>